<dbReference type="InterPro" id="IPR013154">
    <property type="entry name" value="ADH-like_N"/>
</dbReference>
<organism evidence="6 7">
    <name type="scientific">Wansuia hejianensis</name>
    <dbReference type="NCBI Taxonomy" id="2763667"/>
    <lineage>
        <taxon>Bacteria</taxon>
        <taxon>Bacillati</taxon>
        <taxon>Bacillota</taxon>
        <taxon>Clostridia</taxon>
        <taxon>Lachnospirales</taxon>
        <taxon>Lachnospiraceae</taxon>
        <taxon>Wansuia</taxon>
    </lineage>
</organism>
<name>A0A7G9GC42_9FIRM</name>
<evidence type="ECO:0000259" key="5">
    <source>
        <dbReference type="SMART" id="SM00829"/>
    </source>
</evidence>
<dbReference type="RefSeq" id="WP_118644962.1">
    <property type="nucleotide sequence ID" value="NZ_CP060635.1"/>
</dbReference>
<dbReference type="Gene3D" id="3.40.50.720">
    <property type="entry name" value="NAD(P)-binding Rossmann-like Domain"/>
    <property type="match status" value="1"/>
</dbReference>
<dbReference type="InterPro" id="IPR020843">
    <property type="entry name" value="ER"/>
</dbReference>
<dbReference type="PANTHER" id="PTHR43401:SF2">
    <property type="entry name" value="L-THREONINE 3-DEHYDROGENASE"/>
    <property type="match status" value="1"/>
</dbReference>
<dbReference type="InterPro" id="IPR011032">
    <property type="entry name" value="GroES-like_sf"/>
</dbReference>
<accession>A0A7G9GC42</accession>
<dbReference type="PANTHER" id="PTHR43401">
    <property type="entry name" value="L-THREONINE 3-DEHYDROGENASE"/>
    <property type="match status" value="1"/>
</dbReference>
<dbReference type="SUPFAM" id="SSF50129">
    <property type="entry name" value="GroES-like"/>
    <property type="match status" value="1"/>
</dbReference>
<evidence type="ECO:0000313" key="7">
    <source>
        <dbReference type="Proteomes" id="UP000515860"/>
    </source>
</evidence>
<dbReference type="Pfam" id="PF08240">
    <property type="entry name" value="ADH_N"/>
    <property type="match status" value="1"/>
</dbReference>
<evidence type="ECO:0000313" key="6">
    <source>
        <dbReference type="EMBL" id="QNM08374.1"/>
    </source>
</evidence>
<dbReference type="InterPro" id="IPR002328">
    <property type="entry name" value="ADH_Zn_CS"/>
</dbReference>
<keyword evidence="1 4" id="KW-0479">Metal-binding</keyword>
<sequence length="333" mass="36222">MKAILLKDKEEISIQEVPKPVPAEDEVLVRVEAAGLCGSDFHIYHGTYPAKYPLIQGHEFSGVIEAVGERVSGWQPGQRVTADPNIYCHHCYYCLKDQENMCENAEASGVTRNGAFAEYVAVPASQLYELPDNISFEEGAMIEPLACVLYGVKRLKPEYGSRAIIFGAGPMGLLLLKALKTGGISRLAVVDIDGECLERAKALGATDVYGSAAEAKEEFPRGFDVVVDATGNPKVIGAMFTVAAKRARILQFGCADSSAEVTISPYQIYDNDWEYIGTRTAVYTYTQAIDMISSGKISVKDIISECVPMERLADYLENGKPSGSLKIVLCPQK</sequence>
<protein>
    <submittedName>
        <fullName evidence="6">Zinc-dependent alcohol dehydrogenase family protein</fullName>
    </submittedName>
</protein>
<dbReference type="SMART" id="SM00829">
    <property type="entry name" value="PKS_ER"/>
    <property type="match status" value="1"/>
</dbReference>
<evidence type="ECO:0000256" key="1">
    <source>
        <dbReference type="ARBA" id="ARBA00022723"/>
    </source>
</evidence>
<gene>
    <name evidence="6" type="ORF">H9Q79_16075</name>
</gene>
<dbReference type="GO" id="GO:0008270">
    <property type="term" value="F:zinc ion binding"/>
    <property type="evidence" value="ECO:0007669"/>
    <property type="project" value="InterPro"/>
</dbReference>
<proteinExistence type="inferred from homology"/>
<dbReference type="Proteomes" id="UP000515860">
    <property type="component" value="Chromosome"/>
</dbReference>
<dbReference type="AlphaFoldDB" id="A0A7G9GC42"/>
<dbReference type="SUPFAM" id="SSF51735">
    <property type="entry name" value="NAD(P)-binding Rossmann-fold domains"/>
    <property type="match status" value="1"/>
</dbReference>
<comment type="similarity">
    <text evidence="4">Belongs to the zinc-containing alcohol dehydrogenase family.</text>
</comment>
<dbReference type="Pfam" id="PF00107">
    <property type="entry name" value="ADH_zinc_N"/>
    <property type="match status" value="1"/>
</dbReference>
<evidence type="ECO:0000256" key="4">
    <source>
        <dbReference type="RuleBase" id="RU361277"/>
    </source>
</evidence>
<dbReference type="InterPro" id="IPR050129">
    <property type="entry name" value="Zn_alcohol_dh"/>
</dbReference>
<dbReference type="CDD" id="cd08234">
    <property type="entry name" value="threonine_DH_like"/>
    <property type="match status" value="1"/>
</dbReference>
<dbReference type="InterPro" id="IPR036291">
    <property type="entry name" value="NAD(P)-bd_dom_sf"/>
</dbReference>
<evidence type="ECO:0000256" key="2">
    <source>
        <dbReference type="ARBA" id="ARBA00022833"/>
    </source>
</evidence>
<dbReference type="Gene3D" id="3.90.180.10">
    <property type="entry name" value="Medium-chain alcohol dehydrogenases, catalytic domain"/>
    <property type="match status" value="1"/>
</dbReference>
<keyword evidence="7" id="KW-1185">Reference proteome</keyword>
<dbReference type="GO" id="GO:0016491">
    <property type="term" value="F:oxidoreductase activity"/>
    <property type="evidence" value="ECO:0007669"/>
    <property type="project" value="UniProtKB-KW"/>
</dbReference>
<dbReference type="EMBL" id="CP060635">
    <property type="protein sequence ID" value="QNM08374.1"/>
    <property type="molecule type" value="Genomic_DNA"/>
</dbReference>
<keyword evidence="2 4" id="KW-0862">Zinc</keyword>
<comment type="cofactor">
    <cofactor evidence="4">
        <name>Zn(2+)</name>
        <dbReference type="ChEBI" id="CHEBI:29105"/>
    </cofactor>
</comment>
<feature type="domain" description="Enoyl reductase (ER)" evidence="5">
    <location>
        <begin position="7"/>
        <end position="303"/>
    </location>
</feature>
<dbReference type="InterPro" id="IPR013149">
    <property type="entry name" value="ADH-like_C"/>
</dbReference>
<dbReference type="PROSITE" id="PS00059">
    <property type="entry name" value="ADH_ZINC"/>
    <property type="match status" value="1"/>
</dbReference>
<keyword evidence="3" id="KW-0560">Oxidoreductase</keyword>
<reference evidence="6 7" key="1">
    <citation type="submission" date="2020-08" db="EMBL/GenBank/DDBJ databases">
        <authorList>
            <person name="Liu C."/>
            <person name="Sun Q."/>
        </authorList>
    </citation>
    <scope>NUCLEOTIDE SEQUENCE [LARGE SCALE GENOMIC DNA]</scope>
    <source>
        <strain evidence="6 7">NSJ-29</strain>
    </source>
</reference>
<dbReference type="KEGG" id="whj:H9Q79_16075"/>
<evidence type="ECO:0000256" key="3">
    <source>
        <dbReference type="ARBA" id="ARBA00023002"/>
    </source>
</evidence>